<reference evidence="1 2" key="1">
    <citation type="submission" date="2022-12" db="EMBL/GenBank/DDBJ databases">
        <title>Chromosome-scale assembly of the Ensete ventricosum genome.</title>
        <authorList>
            <person name="Dussert Y."/>
            <person name="Stocks J."/>
            <person name="Wendawek A."/>
            <person name="Woldeyes F."/>
            <person name="Nichols R.A."/>
            <person name="Borrell J.S."/>
        </authorList>
    </citation>
    <scope>NUCLEOTIDE SEQUENCE [LARGE SCALE GENOMIC DNA]</scope>
    <source>
        <strain evidence="2">cv. Maze</strain>
        <tissue evidence="1">Seeds</tissue>
    </source>
</reference>
<keyword evidence="2" id="KW-1185">Reference proteome</keyword>
<accession>A0AAV8Q766</accession>
<dbReference type="AlphaFoldDB" id="A0AAV8Q766"/>
<proteinExistence type="predicted"/>
<evidence type="ECO:0000313" key="2">
    <source>
        <dbReference type="Proteomes" id="UP001222027"/>
    </source>
</evidence>
<dbReference type="EMBL" id="JAQQAF010000008">
    <property type="protein sequence ID" value="KAJ8465396.1"/>
    <property type="molecule type" value="Genomic_DNA"/>
</dbReference>
<gene>
    <name evidence="1" type="ORF">OPV22_027948</name>
</gene>
<comment type="caution">
    <text evidence="1">The sequence shown here is derived from an EMBL/GenBank/DDBJ whole genome shotgun (WGS) entry which is preliminary data.</text>
</comment>
<dbReference type="Proteomes" id="UP001222027">
    <property type="component" value="Unassembled WGS sequence"/>
</dbReference>
<organism evidence="1 2">
    <name type="scientific">Ensete ventricosum</name>
    <name type="common">Abyssinian banana</name>
    <name type="synonym">Musa ensete</name>
    <dbReference type="NCBI Taxonomy" id="4639"/>
    <lineage>
        <taxon>Eukaryota</taxon>
        <taxon>Viridiplantae</taxon>
        <taxon>Streptophyta</taxon>
        <taxon>Embryophyta</taxon>
        <taxon>Tracheophyta</taxon>
        <taxon>Spermatophyta</taxon>
        <taxon>Magnoliopsida</taxon>
        <taxon>Liliopsida</taxon>
        <taxon>Zingiberales</taxon>
        <taxon>Musaceae</taxon>
        <taxon>Ensete</taxon>
    </lineage>
</organism>
<name>A0AAV8Q766_ENSVE</name>
<sequence length="70" mass="8301">MPYDCPTSYPINKLVCSYHRSPTLSNFVDEEIYMENKTDLLLPLLQQRFRTVIMERHSSGKYKSDLLMNQ</sequence>
<evidence type="ECO:0000313" key="1">
    <source>
        <dbReference type="EMBL" id="KAJ8465396.1"/>
    </source>
</evidence>
<protein>
    <submittedName>
        <fullName evidence="1">Uncharacterized protein</fullName>
    </submittedName>
</protein>